<evidence type="ECO:0000256" key="7">
    <source>
        <dbReference type="SAM" id="MobiDB-lite"/>
    </source>
</evidence>
<evidence type="ECO:0000256" key="4">
    <source>
        <dbReference type="ARBA" id="ARBA00023125"/>
    </source>
</evidence>
<dbReference type="GO" id="GO:0008270">
    <property type="term" value="F:zinc ion binding"/>
    <property type="evidence" value="ECO:0007669"/>
    <property type="project" value="InterPro"/>
</dbReference>
<sequence length="776" mass="87438">MVDHTESAVRRRRRPATACNLCRRRKLRCNREQPCGNCIRSRTGECIYHTGPLPKTSPRQQSFNQPGEGDLGSGSENSTLVEKASNLSGKLTAGTSSHHASPNDASPQTQGSAQELDDLKNRIRKLEDQLSKTSIRSPTVRYPGGESTPEADTSTALLDGTFHFQQQAHEVGQPQAVARGFSHKSRVFGKSHWVNSIAPIGDIFSMVQPQLIGGGTPKALTGVQKCKQLARVIKSRWSPKWPTEFTTELPRKDIADDLVDCYLRTTESVYRVLHIPSFRRDYESLWISDGKKDTGFLALLKLVLAIGAVTYDDKFSMRMFARKWIYEVQTWLSEPEFKSRLDIQFMQTRILLLLARDLVKVGGDSTWVSTGEVIRTAVSLGLHRDPKRLPAKPKLICEMRRRLWNTVLEIDTQSSLHNGSMHSIYMEESDTEMPGNFNDEQLLHEGAIPSPETEFTQMSFILILRKSLELRRGIVRFLNSINSRGAYDETLQLDAQLRKMYKDLYKNMHGYTLGASPSTFSLNFVDLLLQRYILALHAPYFGPSLSEIRYSFSRKMVIEVGLKIWCTIYPTSAKRSSVTTGTDLASSSQDFWRWVTSGSGFFRYGFAQVIALIAIELRAQIREQECLGPAPLRSDLMNVLGQGLDWCVRCIERGETNVRGYMLQSVAKAQIEGLQQGLPKEEVARSMILSAEGCADHALALLQDLFAQTTQCDENTNIPEQFAAMNPTSAPGIEWDFEMPDEMFNFDMDDPTRLAVDETMVNSMFGRFFHDVSFLG</sequence>
<organism evidence="9">
    <name type="scientific">Bionectria ochroleuca</name>
    <name type="common">Gliocladium roseum</name>
    <dbReference type="NCBI Taxonomy" id="29856"/>
    <lineage>
        <taxon>Eukaryota</taxon>
        <taxon>Fungi</taxon>
        <taxon>Dikarya</taxon>
        <taxon>Ascomycota</taxon>
        <taxon>Pezizomycotina</taxon>
        <taxon>Sordariomycetes</taxon>
        <taxon>Hypocreomycetidae</taxon>
        <taxon>Hypocreales</taxon>
        <taxon>Bionectriaceae</taxon>
        <taxon>Clonostachys</taxon>
    </lineage>
</organism>
<dbReference type="InterPro" id="IPR007219">
    <property type="entry name" value="XnlR_reg_dom"/>
</dbReference>
<evidence type="ECO:0000256" key="5">
    <source>
        <dbReference type="ARBA" id="ARBA00023163"/>
    </source>
</evidence>
<reference evidence="9" key="1">
    <citation type="submission" date="2015-01" db="EMBL/GenBank/DDBJ databases">
        <authorList>
            <person name="Durling Mikael"/>
        </authorList>
    </citation>
    <scope>NUCLEOTIDE SEQUENCE</scope>
</reference>
<keyword evidence="5" id="KW-0804">Transcription</keyword>
<feature type="region of interest" description="Disordered" evidence="7">
    <location>
        <begin position="127"/>
        <end position="153"/>
    </location>
</feature>
<feature type="domain" description="Zn(2)-C6 fungal-type" evidence="8">
    <location>
        <begin position="18"/>
        <end position="48"/>
    </location>
</feature>
<dbReference type="CDD" id="cd00067">
    <property type="entry name" value="GAL4"/>
    <property type="match status" value="1"/>
</dbReference>
<dbReference type="EMBL" id="CDPU01000055">
    <property type="protein sequence ID" value="CEO55692.1"/>
    <property type="molecule type" value="Genomic_DNA"/>
</dbReference>
<accession>A0A0B7KJT6</accession>
<dbReference type="InterPro" id="IPR036864">
    <property type="entry name" value="Zn2-C6_fun-type_DNA-bd_sf"/>
</dbReference>
<dbReference type="SUPFAM" id="SSF57701">
    <property type="entry name" value="Zn2/Cys6 DNA-binding domain"/>
    <property type="match status" value="1"/>
</dbReference>
<evidence type="ECO:0000256" key="1">
    <source>
        <dbReference type="ARBA" id="ARBA00022723"/>
    </source>
</evidence>
<keyword evidence="4" id="KW-0238">DNA-binding</keyword>
<proteinExistence type="predicted"/>
<dbReference type="InterPro" id="IPR051430">
    <property type="entry name" value="Fungal_TF_Env_Response"/>
</dbReference>
<dbReference type="GO" id="GO:0006351">
    <property type="term" value="P:DNA-templated transcription"/>
    <property type="evidence" value="ECO:0007669"/>
    <property type="project" value="InterPro"/>
</dbReference>
<evidence type="ECO:0000256" key="2">
    <source>
        <dbReference type="ARBA" id="ARBA00022833"/>
    </source>
</evidence>
<dbReference type="Pfam" id="PF04082">
    <property type="entry name" value="Fungal_trans"/>
    <property type="match status" value="1"/>
</dbReference>
<name>A0A0B7KJT6_BIOOC</name>
<dbReference type="PANTHER" id="PTHR31944">
    <property type="entry name" value="HEME-RESPONSIVE ZINC FINGER TRANSCRIPTION FACTOR HAP1"/>
    <property type="match status" value="1"/>
</dbReference>
<evidence type="ECO:0000256" key="3">
    <source>
        <dbReference type="ARBA" id="ARBA00023015"/>
    </source>
</evidence>
<dbReference type="GO" id="GO:0005634">
    <property type="term" value="C:nucleus"/>
    <property type="evidence" value="ECO:0007669"/>
    <property type="project" value="TreeGrafter"/>
</dbReference>
<keyword evidence="1" id="KW-0479">Metal-binding</keyword>
<protein>
    <recommendedName>
        <fullName evidence="8">Zn(2)-C6 fungal-type domain-containing protein</fullName>
    </recommendedName>
</protein>
<dbReference type="GO" id="GO:0001228">
    <property type="term" value="F:DNA-binding transcription activator activity, RNA polymerase II-specific"/>
    <property type="evidence" value="ECO:0007669"/>
    <property type="project" value="TreeGrafter"/>
</dbReference>
<evidence type="ECO:0000313" key="9">
    <source>
        <dbReference type="EMBL" id="CEO55692.1"/>
    </source>
</evidence>
<evidence type="ECO:0000256" key="6">
    <source>
        <dbReference type="ARBA" id="ARBA00023242"/>
    </source>
</evidence>
<dbReference type="InterPro" id="IPR001138">
    <property type="entry name" value="Zn2Cys6_DnaBD"/>
</dbReference>
<feature type="region of interest" description="Disordered" evidence="7">
    <location>
        <begin position="90"/>
        <end position="113"/>
    </location>
</feature>
<dbReference type="PROSITE" id="PS00463">
    <property type="entry name" value="ZN2_CY6_FUNGAL_1"/>
    <property type="match status" value="1"/>
</dbReference>
<dbReference type="GO" id="GO:0000978">
    <property type="term" value="F:RNA polymerase II cis-regulatory region sequence-specific DNA binding"/>
    <property type="evidence" value="ECO:0007669"/>
    <property type="project" value="TreeGrafter"/>
</dbReference>
<evidence type="ECO:0000259" key="8">
    <source>
        <dbReference type="PROSITE" id="PS50048"/>
    </source>
</evidence>
<dbReference type="Gene3D" id="4.10.240.10">
    <property type="entry name" value="Zn(2)-C6 fungal-type DNA-binding domain"/>
    <property type="match status" value="1"/>
</dbReference>
<dbReference type="SMART" id="SM00906">
    <property type="entry name" value="Fungal_trans"/>
    <property type="match status" value="1"/>
</dbReference>
<dbReference type="PANTHER" id="PTHR31944:SF131">
    <property type="entry name" value="HEME-RESPONSIVE ZINC FINGER TRANSCRIPTION FACTOR HAP1"/>
    <property type="match status" value="1"/>
</dbReference>
<dbReference type="Pfam" id="PF00172">
    <property type="entry name" value="Zn_clus"/>
    <property type="match status" value="1"/>
</dbReference>
<gene>
    <name evidence="9" type="ORF">BN869_000011750_1</name>
</gene>
<dbReference type="CDD" id="cd12148">
    <property type="entry name" value="fungal_TF_MHR"/>
    <property type="match status" value="1"/>
</dbReference>
<keyword evidence="6" id="KW-0539">Nucleus</keyword>
<keyword evidence="2" id="KW-0862">Zinc</keyword>
<dbReference type="SMART" id="SM00066">
    <property type="entry name" value="GAL4"/>
    <property type="match status" value="1"/>
</dbReference>
<feature type="region of interest" description="Disordered" evidence="7">
    <location>
        <begin position="50"/>
        <end position="77"/>
    </location>
</feature>
<dbReference type="PROSITE" id="PS50048">
    <property type="entry name" value="ZN2_CY6_FUNGAL_2"/>
    <property type="match status" value="1"/>
</dbReference>
<keyword evidence="3" id="KW-0805">Transcription regulation</keyword>
<dbReference type="AlphaFoldDB" id="A0A0B7KJT6"/>